<feature type="domain" description="DUF11" evidence="2">
    <location>
        <begin position="162"/>
        <end position="287"/>
    </location>
</feature>
<evidence type="ECO:0000256" key="1">
    <source>
        <dbReference type="SAM" id="SignalP"/>
    </source>
</evidence>
<keyword evidence="1" id="KW-0732">Signal</keyword>
<gene>
    <name evidence="3" type="ORF">Asi02nite_39850</name>
</gene>
<protein>
    <recommendedName>
        <fullName evidence="2">DUF11 domain-containing protein</fullName>
    </recommendedName>
</protein>
<dbReference type="SUPFAM" id="SSF117074">
    <property type="entry name" value="Hypothetical protein PA1324"/>
    <property type="match status" value="1"/>
</dbReference>
<feature type="chain" id="PRO_5047244179" description="DUF11 domain-containing protein" evidence="1">
    <location>
        <begin position="26"/>
        <end position="416"/>
    </location>
</feature>
<dbReference type="Gene3D" id="2.60.40.10">
    <property type="entry name" value="Immunoglobulins"/>
    <property type="match status" value="3"/>
</dbReference>
<name>A0ABQ4CUD6_9ACTN</name>
<dbReference type="Pfam" id="PF01345">
    <property type="entry name" value="DUF11"/>
    <property type="match status" value="2"/>
</dbReference>
<feature type="domain" description="DUF11" evidence="2">
    <location>
        <begin position="31"/>
        <end position="153"/>
    </location>
</feature>
<comment type="caution">
    <text evidence="3">The sequence shown here is derived from an EMBL/GenBank/DDBJ whole genome shotgun (WGS) entry which is preliminary data.</text>
</comment>
<evidence type="ECO:0000259" key="2">
    <source>
        <dbReference type="Pfam" id="PF01345"/>
    </source>
</evidence>
<proteinExistence type="predicted"/>
<dbReference type="InterPro" id="IPR001434">
    <property type="entry name" value="OmcB-like_DUF11"/>
</dbReference>
<dbReference type="Proteomes" id="UP000604117">
    <property type="component" value="Unassembled WGS sequence"/>
</dbReference>
<reference evidence="3 4" key="1">
    <citation type="submission" date="2021-01" db="EMBL/GenBank/DDBJ databases">
        <title>Whole genome shotgun sequence of Asanoa siamensis NBRC 107932.</title>
        <authorList>
            <person name="Komaki H."/>
            <person name="Tamura T."/>
        </authorList>
    </citation>
    <scope>NUCLEOTIDE SEQUENCE [LARGE SCALE GENOMIC DNA]</scope>
    <source>
        <strain evidence="3 4">NBRC 107932</strain>
    </source>
</reference>
<evidence type="ECO:0000313" key="3">
    <source>
        <dbReference type="EMBL" id="GIF74467.1"/>
    </source>
</evidence>
<accession>A0ABQ4CUD6</accession>
<sequence length="416" mass="42319">MLGRRSVVLALLVALGVVPATGAAAAPRRADLTVAATVAPATVSTAGGSAQLRVPVRNIGGAPAADATVRITLPAGIGLEGDSVAFADWTCAVAGPVWTCTHPGLVAGAAAETLTFPLTVAPGSDGVVRTIPVTVATSTREASTRNNRATAAVRLATPVPGDITVGLTAVPAEVVVGDRIELRVQVRNSGAGDGWAYVNVPLPDGVDFVSPSGTDGWDCNFGRDVETGVRSWGCSYTSGLAPGEAALPLLLFATLTTGTPGSVLPFSVTARPQEGEPDLDDNVARTQVTVVEPAVVSGVVWADHDGDGRRAADESGSGYRVGVWLVPLAPADGEPAEIPATVAADGTYRAAVKPGAYRVQVRLDNWVWADFTAADAGDSDIVTVDHQTYQVVGDSAALDLRGGTETVVDAGARYVS</sequence>
<feature type="signal peptide" evidence="1">
    <location>
        <begin position="1"/>
        <end position="25"/>
    </location>
</feature>
<dbReference type="EMBL" id="BONE01000031">
    <property type="protein sequence ID" value="GIF74467.1"/>
    <property type="molecule type" value="Genomic_DNA"/>
</dbReference>
<organism evidence="3 4">
    <name type="scientific">Asanoa siamensis</name>
    <dbReference type="NCBI Taxonomy" id="926357"/>
    <lineage>
        <taxon>Bacteria</taxon>
        <taxon>Bacillati</taxon>
        <taxon>Actinomycetota</taxon>
        <taxon>Actinomycetes</taxon>
        <taxon>Micromonosporales</taxon>
        <taxon>Micromonosporaceae</taxon>
        <taxon>Asanoa</taxon>
    </lineage>
</organism>
<dbReference type="RefSeq" id="WP_203715038.1">
    <property type="nucleotide sequence ID" value="NZ_BONE01000031.1"/>
</dbReference>
<evidence type="ECO:0000313" key="4">
    <source>
        <dbReference type="Proteomes" id="UP000604117"/>
    </source>
</evidence>
<dbReference type="InterPro" id="IPR013783">
    <property type="entry name" value="Ig-like_fold"/>
</dbReference>
<keyword evidence="4" id="KW-1185">Reference proteome</keyword>